<reference evidence="1 2" key="1">
    <citation type="submission" date="2019-07" db="EMBL/GenBank/DDBJ databases">
        <title>Tepidimonas charontis SPSP-6 draft genome.</title>
        <authorList>
            <person name="Da Costa M.S."/>
            <person name="Froufe H.J.C."/>
            <person name="Egas C."/>
            <person name="Albuquerque L."/>
        </authorList>
    </citation>
    <scope>NUCLEOTIDE SEQUENCE [LARGE SCALE GENOMIC DNA]</scope>
    <source>
        <strain evidence="1 2">SPSP-6</strain>
    </source>
</reference>
<proteinExistence type="predicted"/>
<dbReference type="AlphaFoldDB" id="A0A554X4M3"/>
<organism evidence="1 2">
    <name type="scientific">Tepidimonas charontis</name>
    <dbReference type="NCBI Taxonomy" id="2267262"/>
    <lineage>
        <taxon>Bacteria</taxon>
        <taxon>Pseudomonadati</taxon>
        <taxon>Pseudomonadota</taxon>
        <taxon>Betaproteobacteria</taxon>
        <taxon>Burkholderiales</taxon>
        <taxon>Tepidimonas</taxon>
    </lineage>
</organism>
<sequence>MVAWARTHGATALPCPTDGVPSAPAAEVALFSGDARALLQLQAALAERPGAVVPAYRWDGNATPLLPIVVERSISVNTAAAGGNASLMALD</sequence>
<accession>A0A554X4M3</accession>
<dbReference type="EMBL" id="VJON01000051">
    <property type="protein sequence ID" value="TSE30787.1"/>
    <property type="molecule type" value="Genomic_DNA"/>
</dbReference>
<keyword evidence="2" id="KW-1185">Reference proteome</keyword>
<dbReference type="Proteomes" id="UP000318294">
    <property type="component" value="Unassembled WGS sequence"/>
</dbReference>
<protein>
    <submittedName>
        <fullName evidence="1">Bifunctional protein PutA</fullName>
    </submittedName>
</protein>
<gene>
    <name evidence="1" type="primary">putA</name>
    <name evidence="1" type="ORF">Tchar_02381</name>
</gene>
<comment type="caution">
    <text evidence="1">The sequence shown here is derived from an EMBL/GenBank/DDBJ whole genome shotgun (WGS) entry which is preliminary data.</text>
</comment>
<name>A0A554X4M3_9BURK</name>
<evidence type="ECO:0000313" key="1">
    <source>
        <dbReference type="EMBL" id="TSE30787.1"/>
    </source>
</evidence>
<evidence type="ECO:0000313" key="2">
    <source>
        <dbReference type="Proteomes" id="UP000318294"/>
    </source>
</evidence>